<dbReference type="AlphaFoldDB" id="A0AAD4ZT61"/>
<dbReference type="InterPro" id="IPR042491">
    <property type="entry name" value="Vps35_C"/>
</dbReference>
<evidence type="ECO:0000313" key="1">
    <source>
        <dbReference type="EMBL" id="KAI5353682.1"/>
    </source>
</evidence>
<name>A0AAD4ZT61_PRUDU</name>
<dbReference type="Gene3D" id="1.25.40.660">
    <property type="entry name" value="Vacuolar protein sorting-associated protein 35, helical subcomplex Vps35-C"/>
    <property type="match status" value="1"/>
</dbReference>
<gene>
    <name evidence="1" type="ORF">L3X38_006576</name>
</gene>
<proteinExistence type="predicted"/>
<comment type="caution">
    <text evidence="1">The sequence shown here is derived from an EMBL/GenBank/DDBJ whole genome shotgun (WGS) entry which is preliminary data.</text>
</comment>
<accession>A0AAD4ZT61</accession>
<evidence type="ECO:0000313" key="2">
    <source>
        <dbReference type="Proteomes" id="UP001054821"/>
    </source>
</evidence>
<dbReference type="Proteomes" id="UP001054821">
    <property type="component" value="Chromosome 1"/>
</dbReference>
<organism evidence="1 2">
    <name type="scientific">Prunus dulcis</name>
    <name type="common">Almond</name>
    <name type="synonym">Amygdalus dulcis</name>
    <dbReference type="NCBI Taxonomy" id="3755"/>
    <lineage>
        <taxon>Eukaryota</taxon>
        <taxon>Viridiplantae</taxon>
        <taxon>Streptophyta</taxon>
        <taxon>Embryophyta</taxon>
        <taxon>Tracheophyta</taxon>
        <taxon>Spermatophyta</taxon>
        <taxon>Magnoliopsida</taxon>
        <taxon>eudicotyledons</taxon>
        <taxon>Gunneridae</taxon>
        <taxon>Pentapetalae</taxon>
        <taxon>rosids</taxon>
        <taxon>fabids</taxon>
        <taxon>Rosales</taxon>
        <taxon>Rosaceae</taxon>
        <taxon>Amygdaloideae</taxon>
        <taxon>Amygdaleae</taxon>
        <taxon>Prunus</taxon>
    </lineage>
</organism>
<reference evidence="1 2" key="1">
    <citation type="journal article" date="2022" name="G3 (Bethesda)">
        <title>Whole-genome sequence and methylome profiling of the almond [Prunus dulcis (Mill.) D.A. Webb] cultivar 'Nonpareil'.</title>
        <authorList>
            <person name="D'Amico-Willman K.M."/>
            <person name="Ouma W.Z."/>
            <person name="Meulia T."/>
            <person name="Sideli G.M."/>
            <person name="Gradziel T.M."/>
            <person name="Fresnedo-Ramirez J."/>
        </authorList>
    </citation>
    <scope>NUCLEOTIDE SEQUENCE [LARGE SCALE GENOMIC DNA]</scope>
    <source>
        <strain evidence="1">Clone GOH B32 T37-40</strain>
    </source>
</reference>
<protein>
    <submittedName>
        <fullName evidence="1">Uncharacterized protein</fullName>
    </submittedName>
</protein>
<dbReference type="EMBL" id="JAJFAZ020000001">
    <property type="protein sequence ID" value="KAI5353682.1"/>
    <property type="molecule type" value="Genomic_DNA"/>
</dbReference>
<keyword evidence="2" id="KW-1185">Reference proteome</keyword>
<sequence>MLLNRWPVVFYCARLKSEQAPLYFFEKGNPQITSAAIQGLVELIKTEMQSDSTNVSPAPDAFFSSTLRYTQFQKQKGGVMGEKYAPIKLARVNRTKSFYRAKALREVWD</sequence>